<evidence type="ECO:0000256" key="1">
    <source>
        <dbReference type="ARBA" id="ARBA00004651"/>
    </source>
</evidence>
<dbReference type="InterPro" id="IPR014047">
    <property type="entry name" value="Chr_Tranpt_l_chain"/>
</dbReference>
<keyword evidence="5 7" id="KW-1133">Transmembrane helix</keyword>
<organism evidence="8 9">
    <name type="scientific">Paenibacillus gyeongsangnamensis</name>
    <dbReference type="NCBI Taxonomy" id="3388067"/>
    <lineage>
        <taxon>Bacteria</taxon>
        <taxon>Bacillati</taxon>
        <taxon>Bacillota</taxon>
        <taxon>Bacilli</taxon>
        <taxon>Bacillales</taxon>
        <taxon>Paenibacillaceae</taxon>
        <taxon>Paenibacillus</taxon>
    </lineage>
</organism>
<feature type="transmembrane region" description="Helical" evidence="7">
    <location>
        <begin position="235"/>
        <end position="257"/>
    </location>
</feature>
<dbReference type="NCBIfam" id="TIGR00937">
    <property type="entry name" value="2A51"/>
    <property type="match status" value="1"/>
</dbReference>
<dbReference type="PANTHER" id="PTHR33567:SF3">
    <property type="entry name" value="CHROMATE ION TRANSPORTER (EUROFUNG)"/>
    <property type="match status" value="1"/>
</dbReference>
<evidence type="ECO:0000256" key="3">
    <source>
        <dbReference type="ARBA" id="ARBA00022475"/>
    </source>
</evidence>
<keyword evidence="4 7" id="KW-0812">Transmembrane</keyword>
<evidence type="ECO:0000313" key="8">
    <source>
        <dbReference type="EMBL" id="MCZ8517148.1"/>
    </source>
</evidence>
<evidence type="ECO:0000313" key="9">
    <source>
        <dbReference type="Proteomes" id="UP001527882"/>
    </source>
</evidence>
<feature type="transmembrane region" description="Helical" evidence="7">
    <location>
        <begin position="341"/>
        <end position="361"/>
    </location>
</feature>
<proteinExistence type="inferred from homology"/>
<keyword evidence="9" id="KW-1185">Reference proteome</keyword>
<feature type="transmembrane region" description="Helical" evidence="7">
    <location>
        <begin position="159"/>
        <end position="186"/>
    </location>
</feature>
<protein>
    <submittedName>
        <fullName evidence="8">Chromate efflux transporter</fullName>
    </submittedName>
</protein>
<keyword evidence="3" id="KW-1003">Cell membrane</keyword>
<evidence type="ECO:0000256" key="6">
    <source>
        <dbReference type="ARBA" id="ARBA00023136"/>
    </source>
</evidence>
<evidence type="ECO:0000256" key="5">
    <source>
        <dbReference type="ARBA" id="ARBA00022989"/>
    </source>
</evidence>
<feature type="transmembrane region" description="Helical" evidence="7">
    <location>
        <begin position="92"/>
        <end position="115"/>
    </location>
</feature>
<dbReference type="EMBL" id="JAQAGZ010000032">
    <property type="protein sequence ID" value="MCZ8517148.1"/>
    <property type="molecule type" value="Genomic_DNA"/>
</dbReference>
<feature type="transmembrane region" description="Helical" evidence="7">
    <location>
        <begin position="306"/>
        <end position="329"/>
    </location>
</feature>
<keyword evidence="6 7" id="KW-0472">Membrane</keyword>
<comment type="similarity">
    <text evidence="2">Belongs to the chromate ion transporter (CHR) (TC 2.A.51) family.</text>
</comment>
<feature type="transmembrane region" description="Helical" evidence="7">
    <location>
        <begin position="277"/>
        <end position="299"/>
    </location>
</feature>
<dbReference type="PIRSF" id="PIRSF004810">
    <property type="entry name" value="ChrA"/>
    <property type="match status" value="1"/>
</dbReference>
<feature type="transmembrane region" description="Helical" evidence="7">
    <location>
        <begin position="368"/>
        <end position="384"/>
    </location>
</feature>
<name>A0ABT4QJU7_9BACL</name>
<dbReference type="PANTHER" id="PTHR33567">
    <property type="entry name" value="CHROMATE ION TRANSPORTER (EUROFUNG)"/>
    <property type="match status" value="1"/>
</dbReference>
<sequence length="407" mass="42802">MNDNPSIHETAPSAQAAPGGSLRELFGAALKLGLTSFGGPVAHLGYFREEYVKRRQWLDEKSYADLVALCQFLPGPASSQVGISIGMMRAGILGGIVSWIGFTIPSALALAAFAFLTKGSDTGGAGWLHGLLIVSVAVVAQAVWGMARTLAPDRTRGTIAIGTAILTLAWPSAYGQLILIAAAGLLGRLLLPSGDVPERPRIAIRISRTAAILSWIVFFGLLLGLPLWRQASSSAWVAMIDSFYRVGSLVFGGGHVVLPMLQAELVPPGWMTDAQFLAGYGAAQAVPGPLFTLSAYLGAVMNGWPGALVALLAMFLPSFLLVTGSLPLWDAIRSRPNVQSVLKGVNASVVGILLAALYHPVWTSAIRTSYDFCLALAAFGLLMLWKLPPWAVVLFAAAGGALMPLLS</sequence>
<comment type="subcellular location">
    <subcellularLocation>
        <location evidence="1">Cell membrane</location>
        <topology evidence="1">Multi-pass membrane protein</topology>
    </subcellularLocation>
</comment>
<accession>A0ABT4QJU7</accession>
<gene>
    <name evidence="8" type="primary">chrA</name>
    <name evidence="8" type="ORF">O9H85_33315</name>
</gene>
<evidence type="ECO:0000256" key="2">
    <source>
        <dbReference type="ARBA" id="ARBA00005262"/>
    </source>
</evidence>
<feature type="transmembrane region" description="Helical" evidence="7">
    <location>
        <begin position="206"/>
        <end position="228"/>
    </location>
</feature>
<dbReference type="Pfam" id="PF02417">
    <property type="entry name" value="Chromate_transp"/>
    <property type="match status" value="2"/>
</dbReference>
<dbReference type="InterPro" id="IPR003370">
    <property type="entry name" value="Chromate_transpt"/>
</dbReference>
<reference evidence="8 9" key="1">
    <citation type="submission" date="2022-12" db="EMBL/GenBank/DDBJ databases">
        <title>Draft genome sequence of Paenibacillus sp. dW9.</title>
        <authorList>
            <person name="Choi E.-W."/>
            <person name="Kim D.-U."/>
        </authorList>
    </citation>
    <scope>NUCLEOTIDE SEQUENCE [LARGE SCALE GENOMIC DNA]</scope>
    <source>
        <strain evidence="9">dW9</strain>
    </source>
</reference>
<dbReference type="Proteomes" id="UP001527882">
    <property type="component" value="Unassembled WGS sequence"/>
</dbReference>
<comment type="caution">
    <text evidence="8">The sequence shown here is derived from an EMBL/GenBank/DDBJ whole genome shotgun (WGS) entry which is preliminary data.</text>
</comment>
<evidence type="ECO:0000256" key="4">
    <source>
        <dbReference type="ARBA" id="ARBA00022692"/>
    </source>
</evidence>
<feature type="transmembrane region" description="Helical" evidence="7">
    <location>
        <begin position="127"/>
        <end position="147"/>
    </location>
</feature>
<dbReference type="RefSeq" id="WP_269885680.1">
    <property type="nucleotide sequence ID" value="NZ_JAQAGZ010000032.1"/>
</dbReference>
<evidence type="ECO:0000256" key="7">
    <source>
        <dbReference type="SAM" id="Phobius"/>
    </source>
</evidence>